<evidence type="ECO:0000256" key="3">
    <source>
        <dbReference type="ARBA" id="ARBA00022525"/>
    </source>
</evidence>
<dbReference type="GO" id="GO:0004806">
    <property type="term" value="F:triacylglycerol lipase activity"/>
    <property type="evidence" value="ECO:0007669"/>
    <property type="project" value="InterPro"/>
</dbReference>
<dbReference type="ESTHER" id="cioin-f6swc9">
    <property type="family name" value="Pancreatic_lipase"/>
</dbReference>
<dbReference type="PANTHER" id="PTHR11610:SF173">
    <property type="entry name" value="LIPASE DOMAIN-CONTAINING PROTEIN-RELATED"/>
    <property type="match status" value="1"/>
</dbReference>
<evidence type="ECO:0000259" key="6">
    <source>
        <dbReference type="Pfam" id="PF00151"/>
    </source>
</evidence>
<accession>F6SWC9</accession>
<dbReference type="STRING" id="7719.ENSCINP00000014633"/>
<dbReference type="GO" id="GO:0016042">
    <property type="term" value="P:lipid catabolic process"/>
    <property type="evidence" value="ECO:0000318"/>
    <property type="project" value="GO_Central"/>
</dbReference>
<dbReference type="Ensembl" id="ENSCINT00000014633.3">
    <property type="protein sequence ID" value="ENSCINP00000014633.3"/>
    <property type="gene ID" value="ENSCING00000007118.3"/>
</dbReference>
<comment type="subcellular location">
    <subcellularLocation>
        <location evidence="1">Secreted</location>
    </subcellularLocation>
</comment>
<keyword evidence="4" id="KW-1015">Disulfide bond</keyword>
<dbReference type="OMA" id="VIEWDYW"/>
<reference evidence="7" key="2">
    <citation type="journal article" date="2008" name="Genome Biol.">
        <title>Improved genome assembly and evidence-based global gene model set for the chordate Ciona intestinalis: new insight into intron and operon populations.</title>
        <authorList>
            <person name="Satou Y."/>
            <person name="Mineta K."/>
            <person name="Ogasawara M."/>
            <person name="Sasakura Y."/>
            <person name="Shoguchi E."/>
            <person name="Ueno K."/>
            <person name="Yamada L."/>
            <person name="Matsumoto J."/>
            <person name="Wasserscheid J."/>
            <person name="Dewar K."/>
            <person name="Wiley G.B."/>
            <person name="Macmil S.L."/>
            <person name="Roe B.A."/>
            <person name="Zeller R.W."/>
            <person name="Hastings K.E."/>
            <person name="Lemaire P."/>
            <person name="Lindquist E."/>
            <person name="Endo T."/>
            <person name="Hotta K."/>
            <person name="Inaba K."/>
        </authorList>
    </citation>
    <scope>NUCLEOTIDE SEQUENCE [LARGE SCALE GENOMIC DNA]</scope>
    <source>
        <strain evidence="7">wild type</strain>
    </source>
</reference>
<dbReference type="InterPro" id="IPR029058">
    <property type="entry name" value="AB_hydrolase_fold"/>
</dbReference>
<sequence>FFKFLLSDLYFIPGKLTGTFRSSGEVCFDELGCFGDSRPFTSLQRPIPYLPWSPVELNTEFWLYTRLNRRTYNVLKYNDQTSINNSHFRAIRPTKFLVHGFVSSGETSWVQDMKNVLLDAEDVNVIVVNWEQGANPKLNYGQATANTRVVGAEIALLINRLEEQSGALEKNAHIIGHGLGAHVAGYAGERLKRLGRITGLDPAEPFYQGTDPVVRLDPTDALYVDAIHTDGKPYWQFGWGMMDPVGHADFYPNGGQDQPGCPGNEEESDFIIVFCKITSNWWEVTCNHGRSCELMIDSIVNAKTPMIGHPCADYDSYLTGKCDNCAEAGCATLGYYSDANAQKAVSVKYYLQTRSEVPFTFCQ</sequence>
<organism evidence="7 8">
    <name type="scientific">Ciona intestinalis</name>
    <name type="common">Transparent sea squirt</name>
    <name type="synonym">Ascidia intestinalis</name>
    <dbReference type="NCBI Taxonomy" id="7719"/>
    <lineage>
        <taxon>Eukaryota</taxon>
        <taxon>Metazoa</taxon>
        <taxon>Chordata</taxon>
        <taxon>Tunicata</taxon>
        <taxon>Ascidiacea</taxon>
        <taxon>Phlebobranchia</taxon>
        <taxon>Cionidae</taxon>
        <taxon>Ciona</taxon>
    </lineage>
</organism>
<evidence type="ECO:0000256" key="1">
    <source>
        <dbReference type="ARBA" id="ARBA00004613"/>
    </source>
</evidence>
<evidence type="ECO:0000256" key="2">
    <source>
        <dbReference type="ARBA" id="ARBA00010701"/>
    </source>
</evidence>
<dbReference type="PRINTS" id="PR00821">
    <property type="entry name" value="TAGLIPASE"/>
</dbReference>
<dbReference type="AlphaFoldDB" id="F6SWC9"/>
<feature type="domain" description="Lipase" evidence="6">
    <location>
        <begin position="25"/>
        <end position="359"/>
    </location>
</feature>
<comment type="similarity">
    <text evidence="2 5">Belongs to the AB hydrolase superfamily. Lipase family.</text>
</comment>
<reference evidence="8" key="1">
    <citation type="journal article" date="2002" name="Science">
        <title>The draft genome of Ciona intestinalis: insights into chordate and vertebrate origins.</title>
        <authorList>
            <person name="Dehal P."/>
            <person name="Satou Y."/>
            <person name="Campbell R.K."/>
            <person name="Chapman J."/>
            <person name="Degnan B."/>
            <person name="De Tomaso A."/>
            <person name="Davidson B."/>
            <person name="Di Gregorio A."/>
            <person name="Gelpke M."/>
            <person name="Goodstein D.M."/>
            <person name="Harafuji N."/>
            <person name="Hastings K.E."/>
            <person name="Ho I."/>
            <person name="Hotta K."/>
            <person name="Huang W."/>
            <person name="Kawashima T."/>
            <person name="Lemaire P."/>
            <person name="Martinez D."/>
            <person name="Meinertzhagen I.A."/>
            <person name="Necula S."/>
            <person name="Nonaka M."/>
            <person name="Putnam N."/>
            <person name="Rash S."/>
            <person name="Saiga H."/>
            <person name="Satake M."/>
            <person name="Terry A."/>
            <person name="Yamada L."/>
            <person name="Wang H.G."/>
            <person name="Awazu S."/>
            <person name="Azumi K."/>
            <person name="Boore J."/>
            <person name="Branno M."/>
            <person name="Chin-Bow S."/>
            <person name="DeSantis R."/>
            <person name="Doyle S."/>
            <person name="Francino P."/>
            <person name="Keys D.N."/>
            <person name="Haga S."/>
            <person name="Hayashi H."/>
            <person name="Hino K."/>
            <person name="Imai K.S."/>
            <person name="Inaba K."/>
            <person name="Kano S."/>
            <person name="Kobayashi K."/>
            <person name="Kobayashi M."/>
            <person name="Lee B.I."/>
            <person name="Makabe K.W."/>
            <person name="Manohar C."/>
            <person name="Matassi G."/>
            <person name="Medina M."/>
            <person name="Mochizuki Y."/>
            <person name="Mount S."/>
            <person name="Morishita T."/>
            <person name="Miura S."/>
            <person name="Nakayama A."/>
            <person name="Nishizaka S."/>
            <person name="Nomoto H."/>
            <person name="Ohta F."/>
            <person name="Oishi K."/>
            <person name="Rigoutsos I."/>
            <person name="Sano M."/>
            <person name="Sasaki A."/>
            <person name="Sasakura Y."/>
            <person name="Shoguchi E."/>
            <person name="Shin-i T."/>
            <person name="Spagnuolo A."/>
            <person name="Stainier D."/>
            <person name="Suzuki M.M."/>
            <person name="Tassy O."/>
            <person name="Takatori N."/>
            <person name="Tokuoka M."/>
            <person name="Yagi K."/>
            <person name="Yoshizaki F."/>
            <person name="Wada S."/>
            <person name="Zhang C."/>
            <person name="Hyatt P.D."/>
            <person name="Larimer F."/>
            <person name="Detter C."/>
            <person name="Doggett N."/>
            <person name="Glavina T."/>
            <person name="Hawkins T."/>
            <person name="Richardson P."/>
            <person name="Lucas S."/>
            <person name="Kohara Y."/>
            <person name="Levine M."/>
            <person name="Satoh N."/>
            <person name="Rokhsar D.S."/>
        </authorList>
    </citation>
    <scope>NUCLEOTIDE SEQUENCE [LARGE SCALE GENOMIC DNA]</scope>
</reference>
<dbReference type="InterPro" id="IPR002331">
    <property type="entry name" value="Lipase_panc"/>
</dbReference>
<evidence type="ECO:0000313" key="8">
    <source>
        <dbReference type="Proteomes" id="UP000008144"/>
    </source>
</evidence>
<protein>
    <recommendedName>
        <fullName evidence="6">Lipase domain-containing protein</fullName>
    </recommendedName>
</protein>
<dbReference type="InParanoid" id="F6SWC9"/>
<dbReference type="PRINTS" id="PR00823">
    <property type="entry name" value="PANCLIPASE"/>
</dbReference>
<reference evidence="7" key="3">
    <citation type="submission" date="2025-08" db="UniProtKB">
        <authorList>
            <consortium name="Ensembl"/>
        </authorList>
    </citation>
    <scope>IDENTIFICATION</scope>
</reference>
<dbReference type="GO" id="GO:0016298">
    <property type="term" value="F:lipase activity"/>
    <property type="evidence" value="ECO:0000318"/>
    <property type="project" value="GO_Central"/>
</dbReference>
<dbReference type="InterPro" id="IPR013818">
    <property type="entry name" value="Lipase"/>
</dbReference>
<evidence type="ECO:0000256" key="4">
    <source>
        <dbReference type="ARBA" id="ARBA00023157"/>
    </source>
</evidence>
<dbReference type="CDD" id="cd00707">
    <property type="entry name" value="Pancreat_lipase_like"/>
    <property type="match status" value="1"/>
</dbReference>
<dbReference type="GeneTree" id="ENSGT00940000169437"/>
<keyword evidence="3" id="KW-0964">Secreted</keyword>
<reference evidence="7" key="4">
    <citation type="submission" date="2025-09" db="UniProtKB">
        <authorList>
            <consortium name="Ensembl"/>
        </authorList>
    </citation>
    <scope>IDENTIFICATION</scope>
</reference>
<dbReference type="Gene3D" id="3.40.50.1820">
    <property type="entry name" value="alpha/beta hydrolase"/>
    <property type="match status" value="1"/>
</dbReference>
<evidence type="ECO:0000313" key="7">
    <source>
        <dbReference type="Ensembl" id="ENSCINP00000014633.3"/>
    </source>
</evidence>
<dbReference type="GO" id="GO:0005615">
    <property type="term" value="C:extracellular space"/>
    <property type="evidence" value="ECO:0000318"/>
    <property type="project" value="GO_Central"/>
</dbReference>
<evidence type="ECO:0000256" key="5">
    <source>
        <dbReference type="RuleBase" id="RU004262"/>
    </source>
</evidence>
<dbReference type="HOGENOM" id="CLU_027171_0_0_1"/>
<dbReference type="PANTHER" id="PTHR11610">
    <property type="entry name" value="LIPASE"/>
    <property type="match status" value="1"/>
</dbReference>
<dbReference type="EMBL" id="EAAA01002155">
    <property type="status" value="NOT_ANNOTATED_CDS"/>
    <property type="molecule type" value="Genomic_DNA"/>
</dbReference>
<keyword evidence="8" id="KW-1185">Reference proteome</keyword>
<dbReference type="Proteomes" id="UP000008144">
    <property type="component" value="Chromosome 5"/>
</dbReference>
<proteinExistence type="inferred from homology"/>
<name>F6SWC9_CIOIN</name>
<dbReference type="InterPro" id="IPR000734">
    <property type="entry name" value="TAG_lipase"/>
</dbReference>
<dbReference type="InterPro" id="IPR033906">
    <property type="entry name" value="Lipase_N"/>
</dbReference>
<dbReference type="FunFam" id="3.40.50.1820:FF:000033">
    <property type="entry name" value="Pancreatic triacylglycerol lipase"/>
    <property type="match status" value="1"/>
</dbReference>
<dbReference type="Pfam" id="PF00151">
    <property type="entry name" value="Lipase"/>
    <property type="match status" value="1"/>
</dbReference>
<dbReference type="SUPFAM" id="SSF53474">
    <property type="entry name" value="alpha/beta-Hydrolases"/>
    <property type="match status" value="1"/>
</dbReference>